<gene>
    <name evidence="4" type="primary">truA</name>
    <name evidence="9" type="ORF">B5P45_26325</name>
</gene>
<dbReference type="InterPro" id="IPR020095">
    <property type="entry name" value="PsdUridine_synth_TruA_C"/>
</dbReference>
<reference evidence="9 10" key="1">
    <citation type="journal article" date="2017" name="Int J Environ Stud">
        <title>Does the Miocene-Pliocene relict legume Oxytropis triphylla form nitrogen-fixing nodules with a combination of bacterial strains?</title>
        <authorList>
            <person name="Safronova V."/>
            <person name="Belimov A."/>
            <person name="Sazanova A."/>
            <person name="Kuznetsova I."/>
            <person name="Popova J."/>
            <person name="Andronov E."/>
            <person name="Verkhozina A."/>
            <person name="Tikhonovich I."/>
        </authorList>
    </citation>
    <scope>NUCLEOTIDE SEQUENCE [LARGE SCALE GENOMIC DNA]</scope>
    <source>
        <strain evidence="9 10">Tri-38</strain>
    </source>
</reference>
<organism evidence="9 10">
    <name type="scientific">Phyllobacterium zundukense</name>
    <dbReference type="NCBI Taxonomy" id="1867719"/>
    <lineage>
        <taxon>Bacteria</taxon>
        <taxon>Pseudomonadati</taxon>
        <taxon>Pseudomonadota</taxon>
        <taxon>Alphaproteobacteria</taxon>
        <taxon>Hyphomicrobiales</taxon>
        <taxon>Phyllobacteriaceae</taxon>
        <taxon>Phyllobacterium</taxon>
    </lineage>
</organism>
<comment type="caution">
    <text evidence="9">The sequence shown here is derived from an EMBL/GenBank/DDBJ whole genome shotgun (WGS) entry which is preliminary data.</text>
</comment>
<protein>
    <recommendedName>
        <fullName evidence="4">tRNA pseudouridine synthase A</fullName>
        <ecNumber evidence="4">5.4.99.12</ecNumber>
    </recommendedName>
    <alternativeName>
        <fullName evidence="4">tRNA pseudouridine(38-40) synthase</fullName>
    </alternativeName>
    <alternativeName>
        <fullName evidence="4">tRNA pseudouridylate synthase I</fullName>
    </alternativeName>
    <alternativeName>
        <fullName evidence="4">tRNA-uridine isomerase I</fullName>
    </alternativeName>
</protein>
<dbReference type="Pfam" id="PF01416">
    <property type="entry name" value="PseudoU_synth_1"/>
    <property type="match status" value="2"/>
</dbReference>
<feature type="domain" description="Pseudouridine synthase I TruA alpha/beta" evidence="8">
    <location>
        <begin position="8"/>
        <end position="83"/>
    </location>
</feature>
<dbReference type="OrthoDB" id="9811823at2"/>
<evidence type="ECO:0000313" key="9">
    <source>
        <dbReference type="EMBL" id="PIO42516.1"/>
    </source>
</evidence>
<evidence type="ECO:0000256" key="4">
    <source>
        <dbReference type="HAMAP-Rule" id="MF_00171"/>
    </source>
</evidence>
<dbReference type="InterPro" id="IPR001406">
    <property type="entry name" value="PsdUridine_synth_TruA"/>
</dbReference>
<dbReference type="InterPro" id="IPR020094">
    <property type="entry name" value="TruA/RsuA/RluB/E/F_N"/>
</dbReference>
<feature type="binding site" evidence="4 6">
    <location>
        <position position="113"/>
    </location>
    <ligand>
        <name>substrate</name>
    </ligand>
</feature>
<dbReference type="CDD" id="cd02570">
    <property type="entry name" value="PseudoU_synth_EcTruA"/>
    <property type="match status" value="1"/>
</dbReference>
<dbReference type="GO" id="GO:0160147">
    <property type="term" value="F:tRNA pseudouridine(38-40) synthase activity"/>
    <property type="evidence" value="ECO:0007669"/>
    <property type="project" value="UniProtKB-EC"/>
</dbReference>
<dbReference type="EC" id="5.4.99.12" evidence="4"/>
<dbReference type="FunFam" id="3.30.70.580:FF:000001">
    <property type="entry name" value="tRNA pseudouridine synthase A"/>
    <property type="match status" value="1"/>
</dbReference>
<dbReference type="SUPFAM" id="SSF55120">
    <property type="entry name" value="Pseudouridine synthase"/>
    <property type="match status" value="1"/>
</dbReference>
<feature type="domain" description="Pseudouridine synthase I TruA alpha/beta" evidence="8">
    <location>
        <begin position="146"/>
        <end position="248"/>
    </location>
</feature>
<dbReference type="InterPro" id="IPR020097">
    <property type="entry name" value="PsdUridine_synth_TruA_a/b_dom"/>
</dbReference>
<dbReference type="EMBL" id="MZMT01000053">
    <property type="protein sequence ID" value="PIO42516.1"/>
    <property type="molecule type" value="Genomic_DNA"/>
</dbReference>
<dbReference type="PANTHER" id="PTHR11142">
    <property type="entry name" value="PSEUDOURIDYLATE SYNTHASE"/>
    <property type="match status" value="1"/>
</dbReference>
<evidence type="ECO:0000256" key="7">
    <source>
        <dbReference type="RuleBase" id="RU003792"/>
    </source>
</evidence>
<keyword evidence="2 4" id="KW-0819">tRNA processing</keyword>
<proteinExistence type="inferred from homology"/>
<keyword evidence="3 4" id="KW-0413">Isomerase</keyword>
<dbReference type="GO" id="GO:0031119">
    <property type="term" value="P:tRNA pseudouridine synthesis"/>
    <property type="evidence" value="ECO:0007669"/>
    <property type="project" value="UniProtKB-UniRule"/>
</dbReference>
<dbReference type="KEGG" id="pht:BLM14_15865"/>
<comment type="function">
    <text evidence="4">Formation of pseudouridine at positions 38, 39 and 40 in the anticodon stem and loop of transfer RNAs.</text>
</comment>
<dbReference type="Gene3D" id="3.30.70.580">
    <property type="entry name" value="Pseudouridine synthase I, catalytic domain, N-terminal subdomain"/>
    <property type="match status" value="1"/>
</dbReference>
<evidence type="ECO:0000256" key="6">
    <source>
        <dbReference type="PIRSR" id="PIRSR001430-2"/>
    </source>
</evidence>
<evidence type="ECO:0000256" key="5">
    <source>
        <dbReference type="PIRSR" id="PIRSR001430-1"/>
    </source>
</evidence>
<dbReference type="PANTHER" id="PTHR11142:SF0">
    <property type="entry name" value="TRNA PSEUDOURIDINE SYNTHASE-LIKE 1"/>
    <property type="match status" value="1"/>
</dbReference>
<dbReference type="GO" id="GO:0003723">
    <property type="term" value="F:RNA binding"/>
    <property type="evidence" value="ECO:0007669"/>
    <property type="project" value="InterPro"/>
</dbReference>
<dbReference type="RefSeq" id="WP_100000318.1">
    <property type="nucleotide sequence ID" value="NZ_CP017940.1"/>
</dbReference>
<comment type="similarity">
    <text evidence="1 4 7">Belongs to the tRNA pseudouridine synthase TruA family.</text>
</comment>
<dbReference type="HAMAP" id="MF_00171">
    <property type="entry name" value="TruA"/>
    <property type="match status" value="1"/>
</dbReference>
<accession>A0A2N9VSP8</accession>
<sequence>MPRYKLTIEYDGTPYAGWQRQENGHTVQAAIEQAIFKFCGETISLGAAGRTDSGVHATAQVAHVDLTKDWSSSKVREALNAHLVIAGETVGIINVELVGGNFDARFSATGRHYLYRIINRRPPAPLEAHRAWWVKKPLDADAMHDAAQRLIGTHDFTTFRATQCQSKSPVKTLDHLSVSRNGEIIEIRASARSFLHNQIRSFAGTLNEVGCGRWDADDVTAALAARDRKACGPVAPPYGLYLIGVDYPITTGSGRAMPSTP</sequence>
<dbReference type="PIRSF" id="PIRSF001430">
    <property type="entry name" value="tRNA_psdUrid_synth"/>
    <property type="match status" value="1"/>
</dbReference>
<keyword evidence="10" id="KW-1185">Reference proteome</keyword>
<dbReference type="Proteomes" id="UP000232163">
    <property type="component" value="Unassembled WGS sequence"/>
</dbReference>
<evidence type="ECO:0000256" key="2">
    <source>
        <dbReference type="ARBA" id="ARBA00022694"/>
    </source>
</evidence>
<dbReference type="AlphaFoldDB" id="A0A2N9VSP8"/>
<dbReference type="InterPro" id="IPR020103">
    <property type="entry name" value="PsdUridine_synth_cat_dom_sf"/>
</dbReference>
<comment type="caution">
    <text evidence="4">Lacks conserved residue(s) required for the propagation of feature annotation.</text>
</comment>
<evidence type="ECO:0000259" key="8">
    <source>
        <dbReference type="Pfam" id="PF01416"/>
    </source>
</evidence>
<evidence type="ECO:0000313" key="10">
    <source>
        <dbReference type="Proteomes" id="UP000232163"/>
    </source>
</evidence>
<comment type="subunit">
    <text evidence="4">Homodimer.</text>
</comment>
<evidence type="ECO:0000256" key="1">
    <source>
        <dbReference type="ARBA" id="ARBA00009375"/>
    </source>
</evidence>
<name>A0A2N9VSP8_9HYPH</name>
<evidence type="ECO:0000256" key="3">
    <source>
        <dbReference type="ARBA" id="ARBA00023235"/>
    </source>
</evidence>
<feature type="active site" description="Nucleophile" evidence="4 5">
    <location>
        <position position="52"/>
    </location>
</feature>
<dbReference type="NCBIfam" id="TIGR00071">
    <property type="entry name" value="hisT_truA"/>
    <property type="match status" value="1"/>
</dbReference>
<comment type="catalytic activity">
    <reaction evidence="4 7">
        <text>uridine(38/39/40) in tRNA = pseudouridine(38/39/40) in tRNA</text>
        <dbReference type="Rhea" id="RHEA:22376"/>
        <dbReference type="Rhea" id="RHEA-COMP:10085"/>
        <dbReference type="Rhea" id="RHEA-COMP:10087"/>
        <dbReference type="ChEBI" id="CHEBI:65314"/>
        <dbReference type="ChEBI" id="CHEBI:65315"/>
        <dbReference type="EC" id="5.4.99.12"/>
    </reaction>
</comment>
<dbReference type="Gene3D" id="3.30.70.660">
    <property type="entry name" value="Pseudouridine synthase I, catalytic domain, C-terminal subdomain"/>
    <property type="match status" value="1"/>
</dbReference>